<name>A0A382W2Q4_9ZZZZ</name>
<protein>
    <submittedName>
        <fullName evidence="1">Uncharacterized protein</fullName>
    </submittedName>
</protein>
<feature type="non-terminal residue" evidence="1">
    <location>
        <position position="69"/>
    </location>
</feature>
<reference evidence="1" key="1">
    <citation type="submission" date="2018-05" db="EMBL/GenBank/DDBJ databases">
        <authorList>
            <person name="Lanie J.A."/>
            <person name="Ng W.-L."/>
            <person name="Kazmierczak K.M."/>
            <person name="Andrzejewski T.M."/>
            <person name="Davidsen T.M."/>
            <person name="Wayne K.J."/>
            <person name="Tettelin H."/>
            <person name="Glass J.I."/>
            <person name="Rusch D."/>
            <person name="Podicherti R."/>
            <person name="Tsui H.-C.T."/>
            <person name="Winkler M.E."/>
        </authorList>
    </citation>
    <scope>NUCLEOTIDE SEQUENCE</scope>
</reference>
<dbReference type="AlphaFoldDB" id="A0A382W2Q4"/>
<organism evidence="1">
    <name type="scientific">marine metagenome</name>
    <dbReference type="NCBI Taxonomy" id="408172"/>
    <lineage>
        <taxon>unclassified sequences</taxon>
        <taxon>metagenomes</taxon>
        <taxon>ecological metagenomes</taxon>
    </lineage>
</organism>
<evidence type="ECO:0000313" key="1">
    <source>
        <dbReference type="EMBL" id="SVD53092.1"/>
    </source>
</evidence>
<gene>
    <name evidence="1" type="ORF">METZ01_LOCUS405946</name>
</gene>
<proteinExistence type="predicted"/>
<accession>A0A382W2Q4</accession>
<sequence length="69" mass="8014">MFFNAFNLGRLRKDSMNSKPIDIIKNVRHKERPCLLFLIVDIISLPVSIQLNLSVPNISINLDLFTLRF</sequence>
<dbReference type="EMBL" id="UINC01156589">
    <property type="protein sequence ID" value="SVD53092.1"/>
    <property type="molecule type" value="Genomic_DNA"/>
</dbReference>